<keyword evidence="4" id="KW-1185">Reference proteome</keyword>
<gene>
    <name evidence="3" type="ORF">EER27_02030</name>
</gene>
<dbReference type="Proteomes" id="UP000267049">
    <property type="component" value="Unassembled WGS sequence"/>
</dbReference>
<feature type="domain" description="DJ-1/PfpI" evidence="2">
    <location>
        <begin position="61"/>
        <end position="220"/>
    </location>
</feature>
<evidence type="ECO:0000313" key="3">
    <source>
        <dbReference type="EMBL" id="RNF86223.1"/>
    </source>
</evidence>
<dbReference type="RefSeq" id="WP_123086342.1">
    <property type="nucleotide sequence ID" value="NZ_RIBS01000001.1"/>
</dbReference>
<dbReference type="PANTHER" id="PTHR43130">
    <property type="entry name" value="ARAC-FAMILY TRANSCRIPTIONAL REGULATOR"/>
    <property type="match status" value="1"/>
</dbReference>
<keyword evidence="1" id="KW-0732">Signal</keyword>
<sequence>MSEFNRFLPTLAAIVAAAGLVFAPPSAAFAQSASQTAASGEIAPYHARFDRGRPVVAVIGENTGTELTDFVIPYGVLRQSQAVDAFAISTRPGLLKLRPALQIQPDATIEEFDARFPDGADYVIVPAIIKRDDPALLTWIRAQSAKGGSIVSICDGALVVANAGLMKQHRATGHWATHKLRSNTYPDTQWLTNVRYVADGNIVSSAGISAAIPTSLALVEAIAGHDRAAAVAEQLGVAAWDTQHDSARFHPRIGNLRSFAAPLANRWFHRMEHVGVPIAPGVDEIAVALTADAYSRTGRSHALTVSATREPLRTRNGLTVVPDTVTGELPGVDRVLPEFDAIPSARMLDEALAGIARRYGRATARGVALQFEYSIKH</sequence>
<dbReference type="EMBL" id="RIBS01000001">
    <property type="protein sequence ID" value="RNF86223.1"/>
    <property type="molecule type" value="Genomic_DNA"/>
</dbReference>
<dbReference type="InterPro" id="IPR002818">
    <property type="entry name" value="DJ-1/PfpI"/>
</dbReference>
<comment type="caution">
    <text evidence="3">The sequence shown here is derived from an EMBL/GenBank/DDBJ whole genome shotgun (WGS) entry which is preliminary data.</text>
</comment>
<name>A0A3M8SZM7_9GAMM</name>
<evidence type="ECO:0000259" key="2">
    <source>
        <dbReference type="Pfam" id="PF01965"/>
    </source>
</evidence>
<feature type="chain" id="PRO_5018038680" evidence="1">
    <location>
        <begin position="31"/>
        <end position="377"/>
    </location>
</feature>
<dbReference type="Pfam" id="PF01965">
    <property type="entry name" value="DJ-1_PfpI"/>
    <property type="match status" value="1"/>
</dbReference>
<dbReference type="InterPro" id="IPR029062">
    <property type="entry name" value="Class_I_gatase-like"/>
</dbReference>
<dbReference type="AlphaFoldDB" id="A0A3M8SZM7"/>
<feature type="signal peptide" evidence="1">
    <location>
        <begin position="1"/>
        <end position="30"/>
    </location>
</feature>
<dbReference type="Gene3D" id="3.40.50.880">
    <property type="match status" value="2"/>
</dbReference>
<protein>
    <submittedName>
        <fullName evidence="3">Transcriptional regulator</fullName>
    </submittedName>
</protein>
<reference evidence="3 4" key="1">
    <citation type="submission" date="2018-11" db="EMBL/GenBank/DDBJ databases">
        <title>Lysobacter cryohumiis sp. nov., isolated from soil in the Tianshan Mountains, Xinjiang, China.</title>
        <authorList>
            <person name="Luo Y."/>
            <person name="Sheng H."/>
        </authorList>
    </citation>
    <scope>NUCLEOTIDE SEQUENCE [LARGE SCALE GENOMIC DNA]</scope>
    <source>
        <strain evidence="3 4">ZS60</strain>
    </source>
</reference>
<accession>A0A3M8SZM7</accession>
<evidence type="ECO:0000313" key="4">
    <source>
        <dbReference type="Proteomes" id="UP000267049"/>
    </source>
</evidence>
<proteinExistence type="predicted"/>
<dbReference type="InterPro" id="IPR052158">
    <property type="entry name" value="INH-QAR"/>
</dbReference>
<evidence type="ECO:0000256" key="1">
    <source>
        <dbReference type="SAM" id="SignalP"/>
    </source>
</evidence>
<dbReference type="OrthoDB" id="6382410at2"/>
<dbReference type="SUPFAM" id="SSF52317">
    <property type="entry name" value="Class I glutamine amidotransferase-like"/>
    <property type="match status" value="1"/>
</dbReference>
<dbReference type="PANTHER" id="PTHR43130:SF3">
    <property type="entry name" value="HTH-TYPE TRANSCRIPTIONAL REGULATOR RV1931C"/>
    <property type="match status" value="1"/>
</dbReference>
<organism evidence="3 4">
    <name type="scientific">Montanilutibacter psychrotolerans</name>
    <dbReference type="NCBI Taxonomy" id="1327343"/>
    <lineage>
        <taxon>Bacteria</taxon>
        <taxon>Pseudomonadati</taxon>
        <taxon>Pseudomonadota</taxon>
        <taxon>Gammaproteobacteria</taxon>
        <taxon>Lysobacterales</taxon>
        <taxon>Lysobacteraceae</taxon>
        <taxon>Montanilutibacter</taxon>
    </lineage>
</organism>